<proteinExistence type="predicted"/>
<organism evidence="1 2">
    <name type="scientific">Salix dunnii</name>
    <dbReference type="NCBI Taxonomy" id="1413687"/>
    <lineage>
        <taxon>Eukaryota</taxon>
        <taxon>Viridiplantae</taxon>
        <taxon>Streptophyta</taxon>
        <taxon>Embryophyta</taxon>
        <taxon>Tracheophyta</taxon>
        <taxon>Spermatophyta</taxon>
        <taxon>Magnoliopsida</taxon>
        <taxon>eudicotyledons</taxon>
        <taxon>Gunneridae</taxon>
        <taxon>Pentapetalae</taxon>
        <taxon>rosids</taxon>
        <taxon>fabids</taxon>
        <taxon>Malpighiales</taxon>
        <taxon>Salicaceae</taxon>
        <taxon>Saliceae</taxon>
        <taxon>Salix</taxon>
    </lineage>
</organism>
<dbReference type="Proteomes" id="UP000657918">
    <property type="component" value="Unassembled WGS sequence"/>
</dbReference>
<accession>A0A835MNI0</accession>
<gene>
    <name evidence="1" type="ORF">SADUNF_Sadunf17G0094700</name>
</gene>
<dbReference type="EMBL" id="JADGMS010000017">
    <property type="protein sequence ID" value="KAF9663848.1"/>
    <property type="molecule type" value="Genomic_DNA"/>
</dbReference>
<reference evidence="1 2" key="1">
    <citation type="submission" date="2020-10" db="EMBL/GenBank/DDBJ databases">
        <title>Plant Genome Project.</title>
        <authorList>
            <person name="Zhang R.-G."/>
        </authorList>
    </citation>
    <scope>NUCLEOTIDE SEQUENCE [LARGE SCALE GENOMIC DNA]</scope>
    <source>
        <strain evidence="1">FAFU-HL-1</strain>
        <tissue evidence="1">Leaf</tissue>
    </source>
</reference>
<protein>
    <submittedName>
        <fullName evidence="1">Uncharacterized protein</fullName>
    </submittedName>
</protein>
<comment type="caution">
    <text evidence="1">The sequence shown here is derived from an EMBL/GenBank/DDBJ whole genome shotgun (WGS) entry which is preliminary data.</text>
</comment>
<name>A0A835MNI0_9ROSI</name>
<evidence type="ECO:0000313" key="1">
    <source>
        <dbReference type="EMBL" id="KAF9663848.1"/>
    </source>
</evidence>
<keyword evidence="2" id="KW-1185">Reference proteome</keyword>
<evidence type="ECO:0000313" key="2">
    <source>
        <dbReference type="Proteomes" id="UP000657918"/>
    </source>
</evidence>
<sequence length="131" mass="14140">MDTISIPLMKAYASATWGLGVNDEFSGVTCVAKRVGVMDATEVAKKGVATGCDRKRCVGPVESRVGSRIKMKANKLRSCCCDGKRVGEFGARDSCSMIRATFELMSAVQFVSFTELSEDEPQLSAMLSRGR</sequence>
<dbReference type="AlphaFoldDB" id="A0A835MNI0"/>